<organism evidence="2 3">
    <name type="scientific">Tribolium castaneum</name>
    <name type="common">Red flour beetle</name>
    <dbReference type="NCBI Taxonomy" id="7070"/>
    <lineage>
        <taxon>Eukaryota</taxon>
        <taxon>Metazoa</taxon>
        <taxon>Ecdysozoa</taxon>
        <taxon>Arthropoda</taxon>
        <taxon>Hexapoda</taxon>
        <taxon>Insecta</taxon>
        <taxon>Pterygota</taxon>
        <taxon>Neoptera</taxon>
        <taxon>Endopterygota</taxon>
        <taxon>Coleoptera</taxon>
        <taxon>Polyphaga</taxon>
        <taxon>Cucujiformia</taxon>
        <taxon>Tenebrionidae</taxon>
        <taxon>Tenebrionidae incertae sedis</taxon>
        <taxon>Tribolium</taxon>
    </lineage>
</organism>
<feature type="region of interest" description="Disordered" evidence="1">
    <location>
        <begin position="1"/>
        <end position="51"/>
    </location>
</feature>
<protein>
    <submittedName>
        <fullName evidence="2">Uncharacterized protein</fullName>
    </submittedName>
</protein>
<dbReference type="AlphaFoldDB" id="A0A139WH74"/>
<dbReference type="InParanoid" id="A0A139WH74"/>
<gene>
    <name evidence="2" type="primary">AUGUSTUS-3.0.2_33170</name>
    <name evidence="2" type="ORF">TcasGA2_TC033170</name>
</gene>
<evidence type="ECO:0000313" key="3">
    <source>
        <dbReference type="Proteomes" id="UP000007266"/>
    </source>
</evidence>
<evidence type="ECO:0000256" key="1">
    <source>
        <dbReference type="SAM" id="MobiDB-lite"/>
    </source>
</evidence>
<dbReference type="EMBL" id="KQ971343">
    <property type="protein sequence ID" value="KYB27266.1"/>
    <property type="molecule type" value="Genomic_DNA"/>
</dbReference>
<accession>A0A139WH74</accession>
<evidence type="ECO:0000313" key="2">
    <source>
        <dbReference type="EMBL" id="KYB27266.1"/>
    </source>
</evidence>
<keyword evidence="3" id="KW-1185">Reference proteome</keyword>
<dbReference type="Proteomes" id="UP000007266">
    <property type="component" value="Linkage group 5"/>
</dbReference>
<reference evidence="2 3" key="2">
    <citation type="journal article" date="2010" name="Nucleic Acids Res.">
        <title>BeetleBase in 2010: revisions to provide comprehensive genomic information for Tribolium castaneum.</title>
        <authorList>
            <person name="Kim H.S."/>
            <person name="Murphy T."/>
            <person name="Xia J."/>
            <person name="Caragea D."/>
            <person name="Park Y."/>
            <person name="Beeman R.W."/>
            <person name="Lorenzen M.D."/>
            <person name="Butcher S."/>
            <person name="Manak J.R."/>
            <person name="Brown S.J."/>
        </authorList>
    </citation>
    <scope>GENOME REANNOTATION</scope>
    <source>
        <strain evidence="2 3">Georgia GA2</strain>
    </source>
</reference>
<proteinExistence type="predicted"/>
<sequence length="51" mass="5190">MAPCTIAPSTMSPTSMAPCGSDNGSVSDDSRTSDHASVNGRHGGNKHKSED</sequence>
<reference evidence="2 3" key="1">
    <citation type="journal article" date="2008" name="Nature">
        <title>The genome of the model beetle and pest Tribolium castaneum.</title>
        <authorList>
            <consortium name="Tribolium Genome Sequencing Consortium"/>
            <person name="Richards S."/>
            <person name="Gibbs R.A."/>
            <person name="Weinstock G.M."/>
            <person name="Brown S.J."/>
            <person name="Denell R."/>
            <person name="Beeman R.W."/>
            <person name="Gibbs R."/>
            <person name="Beeman R.W."/>
            <person name="Brown S.J."/>
            <person name="Bucher G."/>
            <person name="Friedrich M."/>
            <person name="Grimmelikhuijzen C.J."/>
            <person name="Klingler M."/>
            <person name="Lorenzen M."/>
            <person name="Richards S."/>
            <person name="Roth S."/>
            <person name="Schroder R."/>
            <person name="Tautz D."/>
            <person name="Zdobnov E.M."/>
            <person name="Muzny D."/>
            <person name="Gibbs R.A."/>
            <person name="Weinstock G.M."/>
            <person name="Attaway T."/>
            <person name="Bell S."/>
            <person name="Buhay C.J."/>
            <person name="Chandrabose M.N."/>
            <person name="Chavez D."/>
            <person name="Clerk-Blankenburg K.P."/>
            <person name="Cree A."/>
            <person name="Dao M."/>
            <person name="Davis C."/>
            <person name="Chacko J."/>
            <person name="Dinh H."/>
            <person name="Dugan-Rocha S."/>
            <person name="Fowler G."/>
            <person name="Garner T.T."/>
            <person name="Garnes J."/>
            <person name="Gnirke A."/>
            <person name="Hawes A."/>
            <person name="Hernandez J."/>
            <person name="Hines S."/>
            <person name="Holder M."/>
            <person name="Hume J."/>
            <person name="Jhangiani S.N."/>
            <person name="Joshi V."/>
            <person name="Khan Z.M."/>
            <person name="Jackson L."/>
            <person name="Kovar C."/>
            <person name="Kowis A."/>
            <person name="Lee S."/>
            <person name="Lewis L.R."/>
            <person name="Margolis J."/>
            <person name="Morgan M."/>
            <person name="Nazareth L.V."/>
            <person name="Nguyen N."/>
            <person name="Okwuonu G."/>
            <person name="Parker D."/>
            <person name="Richards S."/>
            <person name="Ruiz S.J."/>
            <person name="Santibanez J."/>
            <person name="Savard J."/>
            <person name="Scherer S.E."/>
            <person name="Schneider B."/>
            <person name="Sodergren E."/>
            <person name="Tautz D."/>
            <person name="Vattahil S."/>
            <person name="Villasana D."/>
            <person name="White C.S."/>
            <person name="Wright R."/>
            <person name="Park Y."/>
            <person name="Beeman R.W."/>
            <person name="Lord J."/>
            <person name="Oppert B."/>
            <person name="Lorenzen M."/>
            <person name="Brown S."/>
            <person name="Wang L."/>
            <person name="Savard J."/>
            <person name="Tautz D."/>
            <person name="Richards S."/>
            <person name="Weinstock G."/>
            <person name="Gibbs R.A."/>
            <person name="Liu Y."/>
            <person name="Worley K."/>
            <person name="Weinstock G."/>
            <person name="Elsik C.G."/>
            <person name="Reese J.T."/>
            <person name="Elhaik E."/>
            <person name="Landan G."/>
            <person name="Graur D."/>
            <person name="Arensburger P."/>
            <person name="Atkinson P."/>
            <person name="Beeman R.W."/>
            <person name="Beidler J."/>
            <person name="Brown S.J."/>
            <person name="Demuth J.P."/>
            <person name="Drury D.W."/>
            <person name="Du Y.Z."/>
            <person name="Fujiwara H."/>
            <person name="Lorenzen M."/>
            <person name="Maselli V."/>
            <person name="Osanai M."/>
            <person name="Park Y."/>
            <person name="Robertson H.M."/>
            <person name="Tu Z."/>
            <person name="Wang J.J."/>
            <person name="Wang S."/>
            <person name="Richards S."/>
            <person name="Song H."/>
            <person name="Zhang L."/>
            <person name="Sodergren E."/>
            <person name="Werner D."/>
            <person name="Stanke M."/>
            <person name="Morgenstern B."/>
            <person name="Solovyev V."/>
            <person name="Kosarev P."/>
            <person name="Brown G."/>
            <person name="Chen H.C."/>
            <person name="Ermolaeva O."/>
            <person name="Hlavina W."/>
            <person name="Kapustin Y."/>
            <person name="Kiryutin B."/>
            <person name="Kitts P."/>
            <person name="Maglott D."/>
            <person name="Pruitt K."/>
            <person name="Sapojnikov V."/>
            <person name="Souvorov A."/>
            <person name="Mackey A.J."/>
            <person name="Waterhouse R.M."/>
            <person name="Wyder S."/>
            <person name="Zdobnov E.M."/>
            <person name="Zdobnov E.M."/>
            <person name="Wyder S."/>
            <person name="Kriventseva E.V."/>
            <person name="Kadowaki T."/>
            <person name="Bork P."/>
            <person name="Aranda M."/>
            <person name="Bao R."/>
            <person name="Beermann A."/>
            <person name="Berns N."/>
            <person name="Bolognesi R."/>
            <person name="Bonneton F."/>
            <person name="Bopp D."/>
            <person name="Brown S.J."/>
            <person name="Bucher G."/>
            <person name="Butts T."/>
            <person name="Chaumot A."/>
            <person name="Denell R.E."/>
            <person name="Ferrier D.E."/>
            <person name="Friedrich M."/>
            <person name="Gordon C.M."/>
            <person name="Jindra M."/>
            <person name="Klingler M."/>
            <person name="Lan Q."/>
            <person name="Lattorff H.M."/>
            <person name="Laudet V."/>
            <person name="von Levetsow C."/>
            <person name="Liu Z."/>
            <person name="Lutz R."/>
            <person name="Lynch J.A."/>
            <person name="da Fonseca R.N."/>
            <person name="Posnien N."/>
            <person name="Reuter R."/>
            <person name="Roth S."/>
            <person name="Savard J."/>
            <person name="Schinko J.B."/>
            <person name="Schmitt C."/>
            <person name="Schoppmeier M."/>
            <person name="Schroder R."/>
            <person name="Shippy T.D."/>
            <person name="Simonnet F."/>
            <person name="Marques-Souza H."/>
            <person name="Tautz D."/>
            <person name="Tomoyasu Y."/>
            <person name="Trauner J."/>
            <person name="Van der Zee M."/>
            <person name="Vervoort M."/>
            <person name="Wittkopp N."/>
            <person name="Wimmer E.A."/>
            <person name="Yang X."/>
            <person name="Jones A.K."/>
            <person name="Sattelle D.B."/>
            <person name="Ebert P.R."/>
            <person name="Nelson D."/>
            <person name="Scott J.G."/>
            <person name="Beeman R.W."/>
            <person name="Muthukrishnan S."/>
            <person name="Kramer K.J."/>
            <person name="Arakane Y."/>
            <person name="Beeman R.W."/>
            <person name="Zhu Q."/>
            <person name="Hogenkamp D."/>
            <person name="Dixit R."/>
            <person name="Oppert B."/>
            <person name="Jiang H."/>
            <person name="Zou Z."/>
            <person name="Marshall J."/>
            <person name="Elpidina E."/>
            <person name="Vinokurov K."/>
            <person name="Oppert C."/>
            <person name="Zou Z."/>
            <person name="Evans J."/>
            <person name="Lu Z."/>
            <person name="Zhao P."/>
            <person name="Sumathipala N."/>
            <person name="Altincicek B."/>
            <person name="Vilcinskas A."/>
            <person name="Williams M."/>
            <person name="Hultmark D."/>
            <person name="Hetru C."/>
            <person name="Jiang H."/>
            <person name="Grimmelikhuijzen C.J."/>
            <person name="Hauser F."/>
            <person name="Cazzamali G."/>
            <person name="Williamson M."/>
            <person name="Park Y."/>
            <person name="Li B."/>
            <person name="Tanaka Y."/>
            <person name="Predel R."/>
            <person name="Neupert S."/>
            <person name="Schachtner J."/>
            <person name="Verleyen P."/>
            <person name="Raible F."/>
            <person name="Bork P."/>
            <person name="Friedrich M."/>
            <person name="Walden K.K."/>
            <person name="Robertson H.M."/>
            <person name="Angeli S."/>
            <person name="Foret S."/>
            <person name="Bucher G."/>
            <person name="Schuetz S."/>
            <person name="Maleszka R."/>
            <person name="Wimmer E.A."/>
            <person name="Beeman R.W."/>
            <person name="Lorenzen M."/>
            <person name="Tomoyasu Y."/>
            <person name="Miller S.C."/>
            <person name="Grossmann D."/>
            <person name="Bucher G."/>
        </authorList>
    </citation>
    <scope>NUCLEOTIDE SEQUENCE [LARGE SCALE GENOMIC DNA]</scope>
    <source>
        <strain evidence="2 3">Georgia GA2</strain>
    </source>
</reference>
<name>A0A139WH74_TRICA</name>